<dbReference type="RefSeq" id="WP_139926784.1">
    <property type="nucleotide sequence ID" value="NZ_CP040915.1"/>
</dbReference>
<dbReference type="Pfam" id="PF10009">
    <property type="entry name" value="DUF2252"/>
    <property type="match status" value="1"/>
</dbReference>
<dbReference type="Proteomes" id="UP000314616">
    <property type="component" value="Chromosome"/>
</dbReference>
<dbReference type="EMBL" id="CP040915">
    <property type="protein sequence ID" value="QDC23342.1"/>
    <property type="molecule type" value="Genomic_DNA"/>
</dbReference>
<dbReference type="KEGG" id="gyu:FE374_00705"/>
<dbReference type="OrthoDB" id="1491115at2"/>
<name>A0A5B8C252_9MICO</name>
<dbReference type="PANTHER" id="PTHR39441">
    <property type="entry name" value="DUF2252 DOMAIN-CONTAINING PROTEIN"/>
    <property type="match status" value="1"/>
</dbReference>
<feature type="region of interest" description="Disordered" evidence="1">
    <location>
        <begin position="1"/>
        <end position="44"/>
    </location>
</feature>
<proteinExistence type="predicted"/>
<protein>
    <submittedName>
        <fullName evidence="2">DUF2252 domain-containing protein</fullName>
    </submittedName>
</protein>
<dbReference type="AlphaFoldDB" id="A0A5B8C252"/>
<evidence type="ECO:0000256" key="1">
    <source>
        <dbReference type="SAM" id="MobiDB-lite"/>
    </source>
</evidence>
<dbReference type="InterPro" id="IPR018721">
    <property type="entry name" value="DUF2252"/>
</dbReference>
<evidence type="ECO:0000313" key="2">
    <source>
        <dbReference type="EMBL" id="QDC23342.1"/>
    </source>
</evidence>
<accession>A0A5B8C252</accession>
<dbReference type="PANTHER" id="PTHR39441:SF1">
    <property type="entry name" value="DUF2252 DOMAIN-CONTAINING PROTEIN"/>
    <property type="match status" value="1"/>
</dbReference>
<organism evidence="2 3">
    <name type="scientific">Georgenia yuyongxinii</name>
    <dbReference type="NCBI Taxonomy" id="2589797"/>
    <lineage>
        <taxon>Bacteria</taxon>
        <taxon>Bacillati</taxon>
        <taxon>Actinomycetota</taxon>
        <taxon>Actinomycetes</taxon>
        <taxon>Micrococcales</taxon>
        <taxon>Bogoriellaceae</taxon>
        <taxon>Georgenia</taxon>
    </lineage>
</organism>
<evidence type="ECO:0000313" key="3">
    <source>
        <dbReference type="Proteomes" id="UP000314616"/>
    </source>
</evidence>
<reference evidence="2 3" key="1">
    <citation type="submission" date="2019-05" db="EMBL/GenBank/DDBJ databases">
        <title>Georgenia *** sp. nov., and Georgenia *** sp. nov., isolated from the intestinal contents of plateau pika (Ochotona curzoniae) in the Qinghai-Tibet plateau of China.</title>
        <authorList>
            <person name="Tian Z."/>
        </authorList>
    </citation>
    <scope>NUCLEOTIDE SEQUENCE [LARGE SCALE GENOMIC DNA]</scope>
    <source>
        <strain evidence="2 3">Z443</strain>
    </source>
</reference>
<gene>
    <name evidence="2" type="ORF">FE374_00705</name>
</gene>
<sequence length="473" mass="51391">MGARNGSSQEPGSPAARADAGRQARTRVPPASHAELPTDGRPGGVAVLTGQIPSRLPELVPIRHARMLTSPFAFYRGGAAIMAGDLARTPVSGFTAQLCGDAHLSNFGMFASPERALVFDINDFDETLPGPWEWDLKRLAASLVVAGRQNGFRRKEIRRTVVESVRAYRDAMAGFAAMSNLDVWYTRVDVALLRQRMARELGKRAGKRVDKGIAKARLRDHRHTLAKLTEVVDGERHIVDAPPLVVRVSSLVLEATADQIEDVVTGMVHSYASSLAPGYRELVRSYTFVDMARKVVGVGSVGTRCWIVLLRGRDDDDPLFLQVKEAQPSVLAAHLGPTTESNEGARVVAGQRIMQAAADAFLGWDRVAGIDGTSRDFYVRQLRDWKGAVEVERMAPEGMRLYGRLCAWTLARAHARSGDRIAIAAYLGDDDVLPQAVADFADAYADLNEHDFADFAAAVARGDLAAAEPTAVR</sequence>
<feature type="compositionally biased region" description="Polar residues" evidence="1">
    <location>
        <begin position="1"/>
        <end position="11"/>
    </location>
</feature>